<sequence length="135" mass="15464">MGELANCSRCGTVFVKTARDICPSCYKEEEQAFQVVYRFLRKRENREATMNEIIKATGVEEALIIEFVKTGRLRTSEFPKLAYPCERCGVAIVRGRFCASCIEQLKNDLKHHESHKQSESAANKPEAVYYSFDNE</sequence>
<dbReference type="NCBIfam" id="TIGR03826">
    <property type="entry name" value="YvyF"/>
    <property type="match status" value="1"/>
</dbReference>
<dbReference type="InterPro" id="IPR022258">
    <property type="entry name" value="Flagellar_operon_YvyF"/>
</dbReference>
<proteinExistence type="predicted"/>
<organism evidence="1 2">
    <name type="scientific">Lentibacillus cibarius</name>
    <dbReference type="NCBI Taxonomy" id="2583219"/>
    <lineage>
        <taxon>Bacteria</taxon>
        <taxon>Bacillati</taxon>
        <taxon>Bacillota</taxon>
        <taxon>Bacilli</taxon>
        <taxon>Bacillales</taxon>
        <taxon>Bacillaceae</taxon>
        <taxon>Lentibacillus</taxon>
    </lineage>
</organism>
<dbReference type="EMBL" id="VCIA01000001">
    <property type="protein sequence ID" value="TMN21358.1"/>
    <property type="molecule type" value="Genomic_DNA"/>
</dbReference>
<evidence type="ECO:0000313" key="1">
    <source>
        <dbReference type="EMBL" id="TMN21358.1"/>
    </source>
</evidence>
<dbReference type="AlphaFoldDB" id="A0A5S3QHN2"/>
<name>A0A5S3QHN2_9BACI</name>
<evidence type="ECO:0000313" key="2">
    <source>
        <dbReference type="Proteomes" id="UP000306980"/>
    </source>
</evidence>
<accession>A0A5S3QHN2</accession>
<reference evidence="1 2" key="1">
    <citation type="submission" date="2019-05" db="EMBL/GenBank/DDBJ databases">
        <title>Genomic analysis of Lentibacillus sp. NKC220-2.</title>
        <authorList>
            <person name="Oh Y.J."/>
        </authorList>
    </citation>
    <scope>NUCLEOTIDE SEQUENCE [LARGE SCALE GENOMIC DNA]</scope>
    <source>
        <strain evidence="1 2">NKC220-2</strain>
    </source>
</reference>
<gene>
    <name evidence="1" type="ORF">FFL34_03980</name>
</gene>
<protein>
    <recommendedName>
        <fullName evidence="3">Flagellar protein</fullName>
    </recommendedName>
</protein>
<evidence type="ECO:0008006" key="3">
    <source>
        <dbReference type="Google" id="ProtNLM"/>
    </source>
</evidence>
<dbReference type="Proteomes" id="UP000306980">
    <property type="component" value="Unassembled WGS sequence"/>
</dbReference>
<dbReference type="RefSeq" id="WP_138601683.1">
    <property type="nucleotide sequence ID" value="NZ_VCIA01000001.1"/>
</dbReference>
<dbReference type="OrthoDB" id="1739831at2"/>
<comment type="caution">
    <text evidence="1">The sequence shown here is derived from an EMBL/GenBank/DDBJ whole genome shotgun (WGS) entry which is preliminary data.</text>
</comment>